<protein>
    <submittedName>
        <fullName evidence="3">Uncharacterized protein</fullName>
    </submittedName>
</protein>
<reference evidence="3" key="1">
    <citation type="journal article" date="2023" name="Mol. Phylogenet. Evol.">
        <title>Genome-scale phylogeny and comparative genomics of the fungal order Sordariales.</title>
        <authorList>
            <person name="Hensen N."/>
            <person name="Bonometti L."/>
            <person name="Westerberg I."/>
            <person name="Brannstrom I.O."/>
            <person name="Guillou S."/>
            <person name="Cros-Aarteil S."/>
            <person name="Calhoun S."/>
            <person name="Haridas S."/>
            <person name="Kuo A."/>
            <person name="Mondo S."/>
            <person name="Pangilinan J."/>
            <person name="Riley R."/>
            <person name="LaButti K."/>
            <person name="Andreopoulos B."/>
            <person name="Lipzen A."/>
            <person name="Chen C."/>
            <person name="Yan M."/>
            <person name="Daum C."/>
            <person name="Ng V."/>
            <person name="Clum A."/>
            <person name="Steindorff A."/>
            <person name="Ohm R.A."/>
            <person name="Martin F."/>
            <person name="Silar P."/>
            <person name="Natvig D.O."/>
            <person name="Lalanne C."/>
            <person name="Gautier V."/>
            <person name="Ament-Velasquez S.L."/>
            <person name="Kruys A."/>
            <person name="Hutchinson M.I."/>
            <person name="Powell A.J."/>
            <person name="Barry K."/>
            <person name="Miller A.N."/>
            <person name="Grigoriev I.V."/>
            <person name="Debuchy R."/>
            <person name="Gladieux P."/>
            <person name="Hiltunen Thoren M."/>
            <person name="Johannesson H."/>
        </authorList>
    </citation>
    <scope>NUCLEOTIDE SEQUENCE</scope>
    <source>
        <strain evidence="3">SMH4131-1</strain>
    </source>
</reference>
<keyword evidence="2" id="KW-0472">Membrane</keyword>
<evidence type="ECO:0000256" key="2">
    <source>
        <dbReference type="SAM" id="Phobius"/>
    </source>
</evidence>
<keyword evidence="2" id="KW-0812">Transmembrane</keyword>
<dbReference type="AlphaFoldDB" id="A0AAE0MEI5"/>
<proteinExistence type="predicted"/>
<feature type="transmembrane region" description="Helical" evidence="2">
    <location>
        <begin position="189"/>
        <end position="214"/>
    </location>
</feature>
<feature type="compositionally biased region" description="Basic and acidic residues" evidence="1">
    <location>
        <begin position="241"/>
        <end position="263"/>
    </location>
</feature>
<feature type="compositionally biased region" description="Pro residues" evidence="1">
    <location>
        <begin position="31"/>
        <end position="40"/>
    </location>
</feature>
<comment type="caution">
    <text evidence="3">The sequence shown here is derived from an EMBL/GenBank/DDBJ whole genome shotgun (WGS) entry which is preliminary data.</text>
</comment>
<evidence type="ECO:0000313" key="3">
    <source>
        <dbReference type="EMBL" id="KAK3328144.1"/>
    </source>
</evidence>
<name>A0AAE0MEI5_9PEZI</name>
<reference evidence="3" key="2">
    <citation type="submission" date="2023-06" db="EMBL/GenBank/DDBJ databases">
        <authorList>
            <consortium name="Lawrence Berkeley National Laboratory"/>
            <person name="Haridas S."/>
            <person name="Hensen N."/>
            <person name="Bonometti L."/>
            <person name="Westerberg I."/>
            <person name="Brannstrom I.O."/>
            <person name="Guillou S."/>
            <person name="Cros-Aarteil S."/>
            <person name="Calhoun S."/>
            <person name="Kuo A."/>
            <person name="Mondo S."/>
            <person name="Pangilinan J."/>
            <person name="Riley R."/>
            <person name="Labutti K."/>
            <person name="Andreopoulos B."/>
            <person name="Lipzen A."/>
            <person name="Chen C."/>
            <person name="Yanf M."/>
            <person name="Daum C."/>
            <person name="Ng V."/>
            <person name="Clum A."/>
            <person name="Steindorff A."/>
            <person name="Ohm R."/>
            <person name="Martin F."/>
            <person name="Silar P."/>
            <person name="Natvig D."/>
            <person name="Lalanne C."/>
            <person name="Gautier V."/>
            <person name="Ament-Velasquez S.L."/>
            <person name="Kruys A."/>
            <person name="Hutchinson M.I."/>
            <person name="Powell A.J."/>
            <person name="Barry K."/>
            <person name="Miller A.N."/>
            <person name="Grigoriev I.V."/>
            <person name="Debuchy R."/>
            <person name="Gladieux P."/>
            <person name="Thoren M.H."/>
            <person name="Johannesson H."/>
        </authorList>
    </citation>
    <scope>NUCLEOTIDE SEQUENCE</scope>
    <source>
        <strain evidence="3">SMH4131-1</strain>
    </source>
</reference>
<gene>
    <name evidence="3" type="ORF">B0T19DRAFT_183855</name>
</gene>
<feature type="transmembrane region" description="Helical" evidence="2">
    <location>
        <begin position="105"/>
        <end position="127"/>
    </location>
</feature>
<evidence type="ECO:0000256" key="1">
    <source>
        <dbReference type="SAM" id="MobiDB-lite"/>
    </source>
</evidence>
<feature type="region of interest" description="Disordered" evidence="1">
    <location>
        <begin position="237"/>
        <end position="273"/>
    </location>
</feature>
<feature type="region of interest" description="Disordered" evidence="1">
    <location>
        <begin position="1"/>
        <end position="61"/>
    </location>
</feature>
<accession>A0AAE0MEI5</accession>
<evidence type="ECO:0000313" key="4">
    <source>
        <dbReference type="Proteomes" id="UP001286456"/>
    </source>
</evidence>
<dbReference type="Proteomes" id="UP001286456">
    <property type="component" value="Unassembled WGS sequence"/>
</dbReference>
<feature type="transmembrane region" description="Helical" evidence="2">
    <location>
        <begin position="75"/>
        <end position="99"/>
    </location>
</feature>
<sequence>MHFYQDDRQGQYNNYSGYDDREQRFPETYTPLPPNSPQPPLSHATPRQNNAPAKADAPPKELKTMSNTAVRCVKVALSFLALGGCAGAILSGVAIANKIDHPDVAGYGICQSLVLLASVYSFGYVALHIKAAGMGRYLYDAGSRSYFMHRIHAWASFSLFLTVVTWTAAIAGLITIVGMNQRSDAQSTLLILDLTACTLGFLPSIVLSCILCGIKRPFYLGNVTVLGEVGEAIKRSKKEGKRVGTENKTNDKRTKDEVWERSDTTSTLSGSTLSGRTCGDNNSLGGSTRSCRTGIDEYPSGRVSELFPLTRIR</sequence>
<keyword evidence="2" id="KW-1133">Transmembrane helix</keyword>
<organism evidence="3 4">
    <name type="scientific">Cercophora scortea</name>
    <dbReference type="NCBI Taxonomy" id="314031"/>
    <lineage>
        <taxon>Eukaryota</taxon>
        <taxon>Fungi</taxon>
        <taxon>Dikarya</taxon>
        <taxon>Ascomycota</taxon>
        <taxon>Pezizomycotina</taxon>
        <taxon>Sordariomycetes</taxon>
        <taxon>Sordariomycetidae</taxon>
        <taxon>Sordariales</taxon>
        <taxon>Lasiosphaeriaceae</taxon>
        <taxon>Cercophora</taxon>
    </lineage>
</organism>
<keyword evidence="4" id="KW-1185">Reference proteome</keyword>
<feature type="compositionally biased region" description="Low complexity" evidence="1">
    <location>
        <begin position="264"/>
        <end position="273"/>
    </location>
</feature>
<dbReference type="EMBL" id="JAUEPO010000003">
    <property type="protein sequence ID" value="KAK3328144.1"/>
    <property type="molecule type" value="Genomic_DNA"/>
</dbReference>
<feature type="transmembrane region" description="Helical" evidence="2">
    <location>
        <begin position="153"/>
        <end position="177"/>
    </location>
</feature>